<reference evidence="1 2" key="1">
    <citation type="submission" date="2020-08" db="EMBL/GenBank/DDBJ databases">
        <title>Novel species isolated from subtropical streams in China.</title>
        <authorList>
            <person name="Lu H."/>
        </authorList>
    </citation>
    <scope>NUCLEOTIDE SEQUENCE [LARGE SCALE GENOMIC DNA]</scope>
    <source>
        <strain evidence="1 2">NL8W</strain>
    </source>
</reference>
<sequence>MEKEGPLSERSEFRAFPFFVLHKREPPSGGDDAWVAFLAHLFWRDKKVGSCRSTTGRQFQNTCEGISKSSSQNFTILALINFSACKERRWIPANPTLE</sequence>
<dbReference type="EMBL" id="JACOFX010000005">
    <property type="protein sequence ID" value="MBC3908339.1"/>
    <property type="molecule type" value="Genomic_DNA"/>
</dbReference>
<gene>
    <name evidence="1" type="ORF">H8L47_12300</name>
</gene>
<name>A0ABR6Z9P1_9BURK</name>
<proteinExistence type="predicted"/>
<comment type="caution">
    <text evidence="1">The sequence shown here is derived from an EMBL/GenBank/DDBJ whole genome shotgun (WGS) entry which is preliminary data.</text>
</comment>
<evidence type="ECO:0000313" key="2">
    <source>
        <dbReference type="Proteomes" id="UP000646911"/>
    </source>
</evidence>
<dbReference type="Proteomes" id="UP000646911">
    <property type="component" value="Unassembled WGS sequence"/>
</dbReference>
<evidence type="ECO:0000313" key="1">
    <source>
        <dbReference type="EMBL" id="MBC3908339.1"/>
    </source>
</evidence>
<keyword evidence="2" id="KW-1185">Reference proteome</keyword>
<dbReference type="RefSeq" id="WP_222616513.1">
    <property type="nucleotide sequence ID" value="NZ_JACOFX010000005.1"/>
</dbReference>
<organism evidence="1 2">
    <name type="scientific">Undibacterium umbellatum</name>
    <dbReference type="NCBI Taxonomy" id="2762300"/>
    <lineage>
        <taxon>Bacteria</taxon>
        <taxon>Pseudomonadati</taxon>
        <taxon>Pseudomonadota</taxon>
        <taxon>Betaproteobacteria</taxon>
        <taxon>Burkholderiales</taxon>
        <taxon>Oxalobacteraceae</taxon>
        <taxon>Undibacterium</taxon>
    </lineage>
</organism>
<protein>
    <submittedName>
        <fullName evidence="1">Uncharacterized protein</fullName>
    </submittedName>
</protein>
<accession>A0ABR6Z9P1</accession>